<dbReference type="STRING" id="629741.GCWU000324_01463"/>
<evidence type="ECO:0000256" key="1">
    <source>
        <dbReference type="SAM" id="Phobius"/>
    </source>
</evidence>
<dbReference type="InterPro" id="IPR010364">
    <property type="entry name" value="Uncharacterised_IM_CreD"/>
</dbReference>
<feature type="transmembrane region" description="Helical" evidence="1">
    <location>
        <begin position="105"/>
        <end position="123"/>
    </location>
</feature>
<proteinExistence type="predicted"/>
<reference evidence="2" key="1">
    <citation type="submission" date="2009-04" db="EMBL/GenBank/DDBJ databases">
        <authorList>
            <person name="Weinstock G."/>
            <person name="Sodergren E."/>
            <person name="Clifton S."/>
            <person name="Fulton L."/>
            <person name="Fulton B."/>
            <person name="Courtney L."/>
            <person name="Fronick C."/>
            <person name="Harrison M."/>
            <person name="Strong C."/>
            <person name="Farmer C."/>
            <person name="Delahaunty K."/>
            <person name="Markovic C."/>
            <person name="Hall O."/>
            <person name="Minx P."/>
            <person name="Tomlinson C."/>
            <person name="Mitreva M."/>
            <person name="Nelson J."/>
            <person name="Hou S."/>
            <person name="Wollam A."/>
            <person name="Pepin K.H."/>
            <person name="Johnson M."/>
            <person name="Bhonagiri V."/>
            <person name="Nash W.E."/>
            <person name="Warren W."/>
            <person name="Chinwalla A."/>
            <person name="Mardis E.R."/>
            <person name="Wilson R.K."/>
        </authorList>
    </citation>
    <scope>NUCLEOTIDE SEQUENCE [LARGE SCALE GENOMIC DNA]</scope>
    <source>
        <strain evidence="2">ATCC 51147</strain>
    </source>
</reference>
<evidence type="ECO:0000313" key="3">
    <source>
        <dbReference type="Proteomes" id="UP000003009"/>
    </source>
</evidence>
<dbReference type="PANTHER" id="PTHR30092:SF0">
    <property type="entry name" value="INNER MEMBRANE PROTEIN CRED"/>
    <property type="match status" value="1"/>
</dbReference>
<sequence>MMANKLWSILGLCVVFSIVLMFIHSLAVQRDYYHSSALLGSLDYQMIIRSMKYGMVLVIMVFSAFFLSEVLQDWRIHPMQYLLVGSALSMFYLLLLSFAEHIGFVAAYVLGAAACIGLLWWYLQFVLANWQGVNLMVGLLCLAYGTMFVLLRMQEYNLLVGSCLLFATLFAVMYCTRHVDWYALGEKKEREVNATKRFRAGRGMID</sequence>
<accession>C4GKG0</accession>
<keyword evidence="1" id="KW-1133">Transmembrane helix</keyword>
<organism evidence="2 3">
    <name type="scientific">Kingella oralis ATCC 51147</name>
    <dbReference type="NCBI Taxonomy" id="629741"/>
    <lineage>
        <taxon>Bacteria</taxon>
        <taxon>Pseudomonadati</taxon>
        <taxon>Pseudomonadota</taxon>
        <taxon>Betaproteobacteria</taxon>
        <taxon>Neisseriales</taxon>
        <taxon>Neisseriaceae</taxon>
        <taxon>Kingella</taxon>
    </lineage>
</organism>
<feature type="transmembrane region" description="Helical" evidence="1">
    <location>
        <begin position="79"/>
        <end position="98"/>
    </location>
</feature>
<feature type="transmembrane region" description="Helical" evidence="1">
    <location>
        <begin position="50"/>
        <end position="67"/>
    </location>
</feature>
<evidence type="ECO:0000313" key="2">
    <source>
        <dbReference type="EMBL" id="EEP67219.1"/>
    </source>
</evidence>
<dbReference type="GO" id="GO:0005886">
    <property type="term" value="C:plasma membrane"/>
    <property type="evidence" value="ECO:0007669"/>
    <property type="project" value="TreeGrafter"/>
</dbReference>
<protein>
    <submittedName>
        <fullName evidence="2">Inner membrane protein CreD</fullName>
    </submittedName>
</protein>
<comment type="caution">
    <text evidence="2">The sequence shown here is derived from an EMBL/GenBank/DDBJ whole genome shotgun (WGS) entry which is preliminary data.</text>
</comment>
<dbReference type="Pfam" id="PF06123">
    <property type="entry name" value="CreD"/>
    <property type="match status" value="1"/>
</dbReference>
<feature type="transmembrane region" description="Helical" evidence="1">
    <location>
        <begin position="6"/>
        <end position="29"/>
    </location>
</feature>
<dbReference type="EMBL" id="ACJW02000003">
    <property type="protein sequence ID" value="EEP67219.1"/>
    <property type="molecule type" value="Genomic_DNA"/>
</dbReference>
<gene>
    <name evidence="2" type="ORF">GCWU000324_01463</name>
</gene>
<feature type="transmembrane region" description="Helical" evidence="1">
    <location>
        <begin position="158"/>
        <end position="179"/>
    </location>
</feature>
<dbReference type="AlphaFoldDB" id="C4GKG0"/>
<dbReference type="HOGENOM" id="CLU_113220_0_0_4"/>
<dbReference type="Proteomes" id="UP000003009">
    <property type="component" value="Unassembled WGS sequence"/>
</dbReference>
<dbReference type="PANTHER" id="PTHR30092">
    <property type="entry name" value="INNER MEMBRANE PROTEIN CRED"/>
    <property type="match status" value="1"/>
</dbReference>
<feature type="transmembrane region" description="Helical" evidence="1">
    <location>
        <begin position="129"/>
        <end position="151"/>
    </location>
</feature>
<name>C4GKG0_9NEIS</name>
<keyword evidence="1" id="KW-0812">Transmembrane</keyword>
<keyword evidence="1" id="KW-0472">Membrane</keyword>
<keyword evidence="3" id="KW-1185">Reference proteome</keyword>